<feature type="binding site" evidence="6">
    <location>
        <position position="147"/>
    </location>
    <ligand>
        <name>FMN</name>
        <dbReference type="ChEBI" id="CHEBI:58210"/>
    </ligand>
</feature>
<dbReference type="PIRSF" id="PIRSF000337">
    <property type="entry name" value="NTA_MOA"/>
    <property type="match status" value="1"/>
</dbReference>
<evidence type="ECO:0000313" key="9">
    <source>
        <dbReference type="Proteomes" id="UP000265541"/>
    </source>
</evidence>
<evidence type="ECO:0000256" key="2">
    <source>
        <dbReference type="ARBA" id="ARBA00022643"/>
    </source>
</evidence>
<dbReference type="InterPro" id="IPR036661">
    <property type="entry name" value="Luciferase-like_sf"/>
</dbReference>
<reference evidence="8 9" key="1">
    <citation type="journal article" date="2016" name="Front. Microbiol.">
        <title>Comprehensive Phylogenetic Analysis of Bovine Non-aureus Staphylococci Species Based on Whole-Genome Sequencing.</title>
        <authorList>
            <person name="Naushad S."/>
            <person name="Barkema H.W."/>
            <person name="Luby C."/>
            <person name="Condas L.A."/>
            <person name="Nobrega D.B."/>
            <person name="Carson D.A."/>
            <person name="De Buck J."/>
        </authorList>
    </citation>
    <scope>NUCLEOTIDE SEQUENCE [LARGE SCALE GENOMIC DNA]</scope>
    <source>
        <strain evidence="8 9">SNUC 4781</strain>
    </source>
</reference>
<comment type="similarity">
    <text evidence="5">Belongs to the NtaA/SnaA/DszA monooxygenase family.</text>
</comment>
<name>A0A3A0W1U8_STAGA</name>
<dbReference type="EMBL" id="QYJN01000003">
    <property type="protein sequence ID" value="RIP34882.1"/>
    <property type="molecule type" value="Genomic_DNA"/>
</dbReference>
<protein>
    <submittedName>
        <fullName evidence="8">LLM class flavin-dependent oxidoreductase</fullName>
    </submittedName>
</protein>
<dbReference type="PANTHER" id="PTHR30011">
    <property type="entry name" value="ALKANESULFONATE MONOOXYGENASE-RELATED"/>
    <property type="match status" value="1"/>
</dbReference>
<keyword evidence="2 6" id="KW-0288">FMN</keyword>
<evidence type="ECO:0000256" key="4">
    <source>
        <dbReference type="ARBA" id="ARBA00023033"/>
    </source>
</evidence>
<feature type="binding site" evidence="6">
    <location>
        <position position="93"/>
    </location>
    <ligand>
        <name>FMN</name>
        <dbReference type="ChEBI" id="CHEBI:58210"/>
    </ligand>
</feature>
<dbReference type="CDD" id="cd01095">
    <property type="entry name" value="Nitrilotriacetate_monoxgenase"/>
    <property type="match status" value="1"/>
</dbReference>
<dbReference type="Proteomes" id="UP000265541">
    <property type="component" value="Unassembled WGS sequence"/>
</dbReference>
<keyword evidence="1 6" id="KW-0285">Flavoprotein</keyword>
<accession>A0A3A0W1U8</accession>
<feature type="domain" description="Luciferase-like" evidence="7">
    <location>
        <begin position="32"/>
        <end position="382"/>
    </location>
</feature>
<feature type="binding site" evidence="6">
    <location>
        <position position="218"/>
    </location>
    <ligand>
        <name>FMN</name>
        <dbReference type="ChEBI" id="CHEBI:58210"/>
    </ligand>
</feature>
<dbReference type="OrthoDB" id="3265338at2"/>
<comment type="caution">
    <text evidence="8">The sequence shown here is derived from an EMBL/GenBank/DDBJ whole genome shotgun (WGS) entry which is preliminary data.</text>
</comment>
<keyword evidence="3" id="KW-0560">Oxidoreductase</keyword>
<evidence type="ECO:0000313" key="8">
    <source>
        <dbReference type="EMBL" id="RIP34882.1"/>
    </source>
</evidence>
<sequence length="437" mass="49493">MKKQMHLASLVYSTGLHPASWRLEDSKIEQIGSISYQQEIAQIAERGCLDAIFLADGQYISGEHTGHLSYFFEPITALTAISQVTKHIGLIGTISTTFYDPYNVARLLGSLDHISNGRAGLNIVTSQLDIEGQNHSMEALPPLAQRYERANEFVTVLKKLWRSFDHKALIHNRQSGKGIDFSFIQEINHKGKYFQVKGPINLPSSPQIYPVLCQAGTSIPGRELAAQHADMIFSIAWNQEDAKQFKDDMEQRAKLLGDNVTRPLVLPGLSVYVADTLAEAEQKAEALNAYTDIEKKIRQIEQSIGQDTTDWQLDELVPQLPRYESLTVKVGSKARYQAIQRAVEVERLTFRDLIARVDTWMGHKTIVGDPTMVADMMQTWFESESCDGFILMPPTYPDMFEAFVDKVIPILQDRGLFRTEYTEKTLRERIKREVTSH</sequence>
<evidence type="ECO:0000256" key="5">
    <source>
        <dbReference type="ARBA" id="ARBA00033748"/>
    </source>
</evidence>
<proteinExistence type="inferred from homology"/>
<organism evidence="8 9">
    <name type="scientific">Staphylococcus gallinarum</name>
    <dbReference type="NCBI Taxonomy" id="1293"/>
    <lineage>
        <taxon>Bacteria</taxon>
        <taxon>Bacillati</taxon>
        <taxon>Bacillota</taxon>
        <taxon>Bacilli</taxon>
        <taxon>Bacillales</taxon>
        <taxon>Staphylococcaceae</taxon>
        <taxon>Staphylococcus</taxon>
    </lineage>
</organism>
<dbReference type="Pfam" id="PF00296">
    <property type="entry name" value="Bac_luciferase"/>
    <property type="match status" value="1"/>
</dbReference>
<dbReference type="InterPro" id="IPR016215">
    <property type="entry name" value="NTA_MOA"/>
</dbReference>
<dbReference type="Gene3D" id="3.20.20.30">
    <property type="entry name" value="Luciferase-like domain"/>
    <property type="match status" value="1"/>
</dbReference>
<keyword evidence="4" id="KW-0503">Monooxygenase</keyword>
<dbReference type="NCBIfam" id="TIGR03860">
    <property type="entry name" value="FMN_nitrolo"/>
    <property type="match status" value="1"/>
</dbReference>
<evidence type="ECO:0000259" key="7">
    <source>
        <dbReference type="Pfam" id="PF00296"/>
    </source>
</evidence>
<evidence type="ECO:0000256" key="1">
    <source>
        <dbReference type="ARBA" id="ARBA00022630"/>
    </source>
</evidence>
<feature type="binding site" evidence="6">
    <location>
        <position position="56"/>
    </location>
    <ligand>
        <name>FMN</name>
        <dbReference type="ChEBI" id="CHEBI:58210"/>
    </ligand>
</feature>
<dbReference type="PANTHER" id="PTHR30011:SF16">
    <property type="entry name" value="C2H2 FINGER DOMAIN TRANSCRIPTION FACTOR (EUROFUNG)-RELATED"/>
    <property type="match status" value="1"/>
</dbReference>
<dbReference type="AlphaFoldDB" id="A0A3A0W1U8"/>
<dbReference type="InterPro" id="IPR011251">
    <property type="entry name" value="Luciferase-like_dom"/>
</dbReference>
<evidence type="ECO:0000256" key="6">
    <source>
        <dbReference type="PIRSR" id="PIRSR000337-1"/>
    </source>
</evidence>
<dbReference type="GO" id="GO:0016705">
    <property type="term" value="F:oxidoreductase activity, acting on paired donors, with incorporation or reduction of molecular oxygen"/>
    <property type="evidence" value="ECO:0007669"/>
    <property type="project" value="InterPro"/>
</dbReference>
<dbReference type="InterPro" id="IPR051260">
    <property type="entry name" value="Diverse_substr_monoxygenases"/>
</dbReference>
<gene>
    <name evidence="8" type="ORF">BUZ14_06820</name>
</gene>
<dbReference type="RefSeq" id="WP_119485124.1">
    <property type="nucleotide sequence ID" value="NZ_QYJN01000003.1"/>
</dbReference>
<evidence type="ECO:0000256" key="3">
    <source>
        <dbReference type="ARBA" id="ARBA00023002"/>
    </source>
</evidence>
<dbReference type="GO" id="GO:0004497">
    <property type="term" value="F:monooxygenase activity"/>
    <property type="evidence" value="ECO:0007669"/>
    <property type="project" value="UniProtKB-KW"/>
</dbReference>
<dbReference type="SUPFAM" id="SSF51679">
    <property type="entry name" value="Bacterial luciferase-like"/>
    <property type="match status" value="1"/>
</dbReference>